<dbReference type="RefSeq" id="WP_201938914.1">
    <property type="nucleotide sequence ID" value="NZ_JAERSG010000005.1"/>
</dbReference>
<feature type="region of interest" description="Disordered" evidence="1">
    <location>
        <begin position="38"/>
        <end position="58"/>
    </location>
</feature>
<accession>A0ABS1LC83</accession>
<dbReference type="EMBL" id="JAERSG010000005">
    <property type="protein sequence ID" value="MBL0749147.1"/>
    <property type="molecule type" value="Genomic_DNA"/>
</dbReference>
<dbReference type="Proteomes" id="UP000636918">
    <property type="component" value="Unassembled WGS sequence"/>
</dbReference>
<proteinExistence type="predicted"/>
<sequence length="219" mass="23655">MPESRDAPASPASRTLGSELAEWLEGLGLADHLATAGLPTYDRGPEGVTWRDPATGDPVSDERLAELDALLRSVGDDPTHAVPVELVRLRRESRARSALLDGGWVDYAEVGRRRGVSENAARFALHKAAERRACLLVPHDGATLVPTFQLDTEGQVRDELLVVLETLLASGADPWRTWIWLTSPAALLGGAVPHEAARDPEELPVVERAAVALAERTRT</sequence>
<evidence type="ECO:0000313" key="3">
    <source>
        <dbReference type="Proteomes" id="UP000636918"/>
    </source>
</evidence>
<organism evidence="2 3">
    <name type="scientific">Nocardioides baculatus</name>
    <dbReference type="NCBI Taxonomy" id="2801337"/>
    <lineage>
        <taxon>Bacteria</taxon>
        <taxon>Bacillati</taxon>
        <taxon>Actinomycetota</taxon>
        <taxon>Actinomycetes</taxon>
        <taxon>Propionibacteriales</taxon>
        <taxon>Nocardioidaceae</taxon>
        <taxon>Nocardioides</taxon>
    </lineage>
</organism>
<evidence type="ECO:0000256" key="1">
    <source>
        <dbReference type="SAM" id="MobiDB-lite"/>
    </source>
</evidence>
<protein>
    <submittedName>
        <fullName evidence="2">Uncharacterized protein</fullName>
    </submittedName>
</protein>
<comment type="caution">
    <text evidence="2">The sequence shown here is derived from an EMBL/GenBank/DDBJ whole genome shotgun (WGS) entry which is preliminary data.</text>
</comment>
<evidence type="ECO:0000313" key="2">
    <source>
        <dbReference type="EMBL" id="MBL0749147.1"/>
    </source>
</evidence>
<keyword evidence="3" id="KW-1185">Reference proteome</keyword>
<name>A0ABS1LC83_9ACTN</name>
<gene>
    <name evidence="2" type="ORF">JI751_16115</name>
</gene>
<reference evidence="2 3" key="1">
    <citation type="submission" date="2021-01" db="EMBL/GenBank/DDBJ databases">
        <title>Genome seq and assembly of Nocardiodes sp. G10.</title>
        <authorList>
            <person name="Chhetri G."/>
        </authorList>
    </citation>
    <scope>NUCLEOTIDE SEQUENCE [LARGE SCALE GENOMIC DNA]</scope>
    <source>
        <strain evidence="2 3">G10</strain>
    </source>
</reference>